<sequence>MTVSSSARLAVWLSLLLNAMVANASFWTITSSYELSLSSGRYYTYTSTRTIKTSVTPASAAVSTSTYDRTYYDLEEIYVFYPPDSVEESELEPEYVYGATTTTDVSSSSYTGTIFLMPVTYTAPSTCSSQFTFSTDEVVYVPTEVIDQIHPTSIVTDPPSTYATYIAPGYETWYLSEGAAPITTESEYYYTEYIASCSKPYDSSYYKPSSGGGGYSTCYGSLYGDSCTALKVWIIVVASIIPALFLLGFLESWIWFRRLMLGKGCLRFGTVSWICISLWVACFTRTQSARSQEDQKLLREQWNAMKGSTAFKLWWKYGFRHRYPEEILGKYDRNTVGIVRPNQPGIEQQQFGGPGPYSGPPGPPPPGYVHQNGAPMMQQPYPVYVDASKEGARFSEVPAPPPGQAWYMAAPNQTQPPNTVPVPAPYGTARSPPPGTQVSEVDSSHLSEAPSPATPYSGYVQPYMAGSPPPPQQYVGIPPRDPSISPDPPSNVSEVQGTQFSGVTPAQPGSPPPILNAPAPSAQQLADQSAPQPVQTHDNYPTSNNTHNAPPPHQS</sequence>
<evidence type="ECO:0000256" key="3">
    <source>
        <dbReference type="SAM" id="SignalP"/>
    </source>
</evidence>
<gene>
    <name evidence="4" type="ORF">BDV96DRAFT_567991</name>
</gene>
<feature type="compositionally biased region" description="Pro residues" evidence="1">
    <location>
        <begin position="357"/>
        <end position="367"/>
    </location>
</feature>
<feature type="compositionally biased region" description="Pro residues" evidence="1">
    <location>
        <begin position="479"/>
        <end position="489"/>
    </location>
</feature>
<feature type="transmembrane region" description="Helical" evidence="2">
    <location>
        <begin position="232"/>
        <end position="256"/>
    </location>
</feature>
<keyword evidence="2" id="KW-1133">Transmembrane helix</keyword>
<keyword evidence="3" id="KW-0732">Signal</keyword>
<feature type="chain" id="PRO_5025400801" description="SUR7/PalI family-domain-containing protein" evidence="3">
    <location>
        <begin position="25"/>
        <end position="555"/>
    </location>
</feature>
<feature type="compositionally biased region" description="Polar residues" evidence="1">
    <location>
        <begin position="521"/>
        <end position="548"/>
    </location>
</feature>
<dbReference type="AlphaFoldDB" id="A0A6A5ZKW2"/>
<reference evidence="4" key="1">
    <citation type="journal article" date="2020" name="Stud. Mycol.">
        <title>101 Dothideomycetes genomes: a test case for predicting lifestyles and emergence of pathogens.</title>
        <authorList>
            <person name="Haridas S."/>
            <person name="Albert R."/>
            <person name="Binder M."/>
            <person name="Bloem J."/>
            <person name="Labutti K."/>
            <person name="Salamov A."/>
            <person name="Andreopoulos B."/>
            <person name="Baker S."/>
            <person name="Barry K."/>
            <person name="Bills G."/>
            <person name="Bluhm B."/>
            <person name="Cannon C."/>
            <person name="Castanera R."/>
            <person name="Culley D."/>
            <person name="Daum C."/>
            <person name="Ezra D."/>
            <person name="Gonzalez J."/>
            <person name="Henrissat B."/>
            <person name="Kuo A."/>
            <person name="Liang C."/>
            <person name="Lipzen A."/>
            <person name="Lutzoni F."/>
            <person name="Magnuson J."/>
            <person name="Mondo S."/>
            <person name="Nolan M."/>
            <person name="Ohm R."/>
            <person name="Pangilinan J."/>
            <person name="Park H.-J."/>
            <person name="Ramirez L."/>
            <person name="Alfaro M."/>
            <person name="Sun H."/>
            <person name="Tritt A."/>
            <person name="Yoshinaga Y."/>
            <person name="Zwiers L.-H."/>
            <person name="Turgeon B."/>
            <person name="Goodwin S."/>
            <person name="Spatafora J."/>
            <person name="Crous P."/>
            <person name="Grigoriev I."/>
        </authorList>
    </citation>
    <scope>NUCLEOTIDE SEQUENCE</scope>
    <source>
        <strain evidence="4">CBS 627.86</strain>
    </source>
</reference>
<feature type="region of interest" description="Disordered" evidence="1">
    <location>
        <begin position="404"/>
        <end position="555"/>
    </location>
</feature>
<dbReference type="Proteomes" id="UP000799770">
    <property type="component" value="Unassembled WGS sequence"/>
</dbReference>
<feature type="compositionally biased region" description="Polar residues" evidence="1">
    <location>
        <begin position="491"/>
        <end position="504"/>
    </location>
</feature>
<evidence type="ECO:0000256" key="1">
    <source>
        <dbReference type="SAM" id="MobiDB-lite"/>
    </source>
</evidence>
<organism evidence="4 5">
    <name type="scientific">Lophiotrema nucula</name>
    <dbReference type="NCBI Taxonomy" id="690887"/>
    <lineage>
        <taxon>Eukaryota</taxon>
        <taxon>Fungi</taxon>
        <taxon>Dikarya</taxon>
        <taxon>Ascomycota</taxon>
        <taxon>Pezizomycotina</taxon>
        <taxon>Dothideomycetes</taxon>
        <taxon>Pleosporomycetidae</taxon>
        <taxon>Pleosporales</taxon>
        <taxon>Lophiotremataceae</taxon>
        <taxon>Lophiotrema</taxon>
    </lineage>
</organism>
<evidence type="ECO:0000313" key="4">
    <source>
        <dbReference type="EMBL" id="KAF2119654.1"/>
    </source>
</evidence>
<dbReference type="OrthoDB" id="3795566at2759"/>
<evidence type="ECO:0008006" key="6">
    <source>
        <dbReference type="Google" id="ProtNLM"/>
    </source>
</evidence>
<keyword evidence="5" id="KW-1185">Reference proteome</keyword>
<evidence type="ECO:0000256" key="2">
    <source>
        <dbReference type="SAM" id="Phobius"/>
    </source>
</evidence>
<evidence type="ECO:0000313" key="5">
    <source>
        <dbReference type="Proteomes" id="UP000799770"/>
    </source>
</evidence>
<protein>
    <recommendedName>
        <fullName evidence="6">SUR7/PalI family-domain-containing protein</fullName>
    </recommendedName>
</protein>
<name>A0A6A5ZKW2_9PLEO</name>
<keyword evidence="2" id="KW-0472">Membrane</keyword>
<dbReference type="EMBL" id="ML977315">
    <property type="protein sequence ID" value="KAF2119654.1"/>
    <property type="molecule type" value="Genomic_DNA"/>
</dbReference>
<feature type="signal peptide" evidence="3">
    <location>
        <begin position="1"/>
        <end position="24"/>
    </location>
</feature>
<accession>A0A6A5ZKW2</accession>
<proteinExistence type="predicted"/>
<keyword evidence="2" id="KW-0812">Transmembrane</keyword>
<feature type="region of interest" description="Disordered" evidence="1">
    <location>
        <begin position="343"/>
        <end position="373"/>
    </location>
</feature>
<feature type="compositionally biased region" description="Polar residues" evidence="1">
    <location>
        <begin position="436"/>
        <end position="446"/>
    </location>
</feature>